<proteinExistence type="predicted"/>
<comment type="caution">
    <text evidence="2">The sequence shown here is derived from an EMBL/GenBank/DDBJ whole genome shotgun (WGS) entry which is preliminary data.</text>
</comment>
<evidence type="ECO:0000313" key="2">
    <source>
        <dbReference type="EMBL" id="ENZ83207.1"/>
    </source>
</evidence>
<keyword evidence="1" id="KW-0812">Transmembrane</keyword>
<sequence precursor="true">MTQYGATRPGVSATGVAKPRRVWSPAPLVVAAAALIWALLFVAAAVIHAWLA</sequence>
<accession>R0EQD5</accession>
<protein>
    <submittedName>
        <fullName evidence="2">Uncharacterized protein</fullName>
    </submittedName>
</protein>
<keyword evidence="1" id="KW-0472">Membrane</keyword>
<dbReference type="EMBL" id="APMP01000003">
    <property type="protein sequence ID" value="ENZ83207.1"/>
    <property type="molecule type" value="Genomic_DNA"/>
</dbReference>
<keyword evidence="3" id="KW-1185">Reference proteome</keyword>
<dbReference type="PATRIC" id="fig|1292034.3.peg.973"/>
<feature type="transmembrane region" description="Helical" evidence="1">
    <location>
        <begin position="28"/>
        <end position="51"/>
    </location>
</feature>
<evidence type="ECO:0000313" key="3">
    <source>
        <dbReference type="Proteomes" id="UP000013063"/>
    </source>
</evidence>
<gene>
    <name evidence="2" type="ORF">OR37_00982</name>
</gene>
<name>R0EQD5_CAUVI</name>
<evidence type="ECO:0000256" key="1">
    <source>
        <dbReference type="SAM" id="Phobius"/>
    </source>
</evidence>
<dbReference type="RefSeq" id="WP_004616441.1">
    <property type="nucleotide sequence ID" value="NZ_APMP01000003.1"/>
</dbReference>
<dbReference type="Proteomes" id="UP000013063">
    <property type="component" value="Unassembled WGS sequence"/>
</dbReference>
<keyword evidence="1" id="KW-1133">Transmembrane helix</keyword>
<reference evidence="2 3" key="1">
    <citation type="journal article" date="2013" name="Genome Announc.">
        <title>Draft Genome Sequence for Caulobacter sp. Strain OR37, a Bacterium Tolerant to Heavy Metals.</title>
        <authorList>
            <person name="Utturkar S.M."/>
            <person name="Bollmann A."/>
            <person name="Brzoska R.M."/>
            <person name="Klingeman D.M."/>
            <person name="Epstein S.E."/>
            <person name="Palumbo A.V."/>
            <person name="Brown S.D."/>
        </authorList>
    </citation>
    <scope>NUCLEOTIDE SEQUENCE [LARGE SCALE GENOMIC DNA]</scope>
    <source>
        <strain evidence="2 3">OR37</strain>
    </source>
</reference>
<organism evidence="2 3">
    <name type="scientific">Caulobacter vibrioides OR37</name>
    <dbReference type="NCBI Taxonomy" id="1292034"/>
    <lineage>
        <taxon>Bacteria</taxon>
        <taxon>Pseudomonadati</taxon>
        <taxon>Pseudomonadota</taxon>
        <taxon>Alphaproteobacteria</taxon>
        <taxon>Caulobacterales</taxon>
        <taxon>Caulobacteraceae</taxon>
        <taxon>Caulobacter</taxon>
    </lineage>
</organism>
<dbReference type="AlphaFoldDB" id="R0EQD5"/>